<gene>
    <name evidence="8" type="ORF">ACJRO7_007791</name>
</gene>
<evidence type="ECO:0000313" key="8">
    <source>
        <dbReference type="EMBL" id="KAL3716080.1"/>
    </source>
</evidence>
<evidence type="ECO:0000259" key="7">
    <source>
        <dbReference type="Pfam" id="PF08488"/>
    </source>
</evidence>
<feature type="domain" description="Wall-associated receptor kinase" evidence="7">
    <location>
        <begin position="105"/>
        <end position="177"/>
    </location>
</feature>
<dbReference type="AlphaFoldDB" id="A0ABD3IPD5"/>
<keyword evidence="4" id="KW-0418">Kinase</keyword>
<keyword evidence="5" id="KW-1015">Disulfide bond</keyword>
<dbReference type="Pfam" id="PF08488">
    <property type="entry name" value="WAK"/>
    <property type="match status" value="1"/>
</dbReference>
<evidence type="ECO:0000256" key="1">
    <source>
        <dbReference type="ARBA" id="ARBA00004479"/>
    </source>
</evidence>
<evidence type="ECO:0000256" key="5">
    <source>
        <dbReference type="ARBA" id="ARBA00023157"/>
    </source>
</evidence>
<dbReference type="PANTHER" id="PTHR33491">
    <property type="entry name" value="OSJNBA0016N04.9 PROTEIN"/>
    <property type="match status" value="1"/>
</dbReference>
<accession>A0ABD3IPD5</accession>
<evidence type="ECO:0000256" key="3">
    <source>
        <dbReference type="ARBA" id="ARBA00022679"/>
    </source>
</evidence>
<keyword evidence="9" id="KW-1185">Reference proteome</keyword>
<proteinExistence type="predicted"/>
<keyword evidence="3" id="KW-0808">Transferase</keyword>
<name>A0ABD3IPD5_EUCGL</name>
<reference evidence="8 9" key="1">
    <citation type="submission" date="2024-11" db="EMBL/GenBank/DDBJ databases">
        <title>Chromosome-level genome assembly of Eucalyptus globulus Labill. provides insights into its genome evolution.</title>
        <authorList>
            <person name="Li X."/>
        </authorList>
    </citation>
    <scope>NUCLEOTIDE SEQUENCE [LARGE SCALE GENOMIC DNA]</scope>
    <source>
        <strain evidence="8">CL2024</strain>
        <tissue evidence="8">Fresh tender leaves</tissue>
    </source>
</reference>
<dbReference type="GO" id="GO:0016020">
    <property type="term" value="C:membrane"/>
    <property type="evidence" value="ECO:0007669"/>
    <property type="project" value="UniProtKB-SubCell"/>
</dbReference>
<keyword evidence="6" id="KW-0325">Glycoprotein</keyword>
<dbReference type="InterPro" id="IPR013695">
    <property type="entry name" value="WAK"/>
</dbReference>
<evidence type="ECO:0000313" key="9">
    <source>
        <dbReference type="Proteomes" id="UP001634007"/>
    </source>
</evidence>
<protein>
    <recommendedName>
        <fullName evidence="7">Wall-associated receptor kinase domain-containing protein</fullName>
    </recommendedName>
</protein>
<keyword evidence="2" id="KW-0723">Serine/threonine-protein kinase</keyword>
<dbReference type="Proteomes" id="UP001634007">
    <property type="component" value="Unassembled WGS sequence"/>
</dbReference>
<evidence type="ECO:0000256" key="6">
    <source>
        <dbReference type="ARBA" id="ARBA00023180"/>
    </source>
</evidence>
<comment type="subcellular location">
    <subcellularLocation>
        <location evidence="1">Membrane</location>
        <topology evidence="1">Single-pass type I membrane protein</topology>
    </subcellularLocation>
</comment>
<sequence length="200" mass="22202">PTVPSQILNKLNLWVLNISLPDFLCRRDGMISVNLPIIYSPYGSCGGNRSFTPVSLNRSHFVFSESRNVFTAVGCNVCALLDDTKSAIIGCKSVCEKDDKFVRKMTCSGNDGCYHTTITSDLQAFSITFQPNTDSTKNKCEYAFLGDRSHFIPSTTNFNKLNESGRFPAKLQWGIAKSSRAALEIYKYGLISGDSYCWNS</sequence>
<dbReference type="EMBL" id="JBJKBG010000011">
    <property type="protein sequence ID" value="KAL3716080.1"/>
    <property type="molecule type" value="Genomic_DNA"/>
</dbReference>
<evidence type="ECO:0000256" key="4">
    <source>
        <dbReference type="ARBA" id="ARBA00022777"/>
    </source>
</evidence>
<organism evidence="8 9">
    <name type="scientific">Eucalyptus globulus</name>
    <name type="common">Tasmanian blue gum</name>
    <dbReference type="NCBI Taxonomy" id="34317"/>
    <lineage>
        <taxon>Eukaryota</taxon>
        <taxon>Viridiplantae</taxon>
        <taxon>Streptophyta</taxon>
        <taxon>Embryophyta</taxon>
        <taxon>Tracheophyta</taxon>
        <taxon>Spermatophyta</taxon>
        <taxon>Magnoliopsida</taxon>
        <taxon>eudicotyledons</taxon>
        <taxon>Gunneridae</taxon>
        <taxon>Pentapetalae</taxon>
        <taxon>rosids</taxon>
        <taxon>malvids</taxon>
        <taxon>Myrtales</taxon>
        <taxon>Myrtaceae</taxon>
        <taxon>Myrtoideae</taxon>
        <taxon>Eucalypteae</taxon>
        <taxon>Eucalyptus</taxon>
    </lineage>
</organism>
<dbReference type="GO" id="GO:0004674">
    <property type="term" value="F:protein serine/threonine kinase activity"/>
    <property type="evidence" value="ECO:0007669"/>
    <property type="project" value="UniProtKB-KW"/>
</dbReference>
<feature type="non-terminal residue" evidence="8">
    <location>
        <position position="200"/>
    </location>
</feature>
<evidence type="ECO:0000256" key="2">
    <source>
        <dbReference type="ARBA" id="ARBA00022527"/>
    </source>
</evidence>
<comment type="caution">
    <text evidence="8">The sequence shown here is derived from an EMBL/GenBank/DDBJ whole genome shotgun (WGS) entry which is preliminary data.</text>
</comment>
<feature type="non-terminal residue" evidence="8">
    <location>
        <position position="1"/>
    </location>
</feature>